<gene>
    <name evidence="2" type="ORF">MKZ38_003076</name>
</gene>
<keyword evidence="3" id="KW-1185">Reference proteome</keyword>
<feature type="compositionally biased region" description="Basic and acidic residues" evidence="1">
    <location>
        <begin position="148"/>
        <end position="157"/>
    </location>
</feature>
<dbReference type="Proteomes" id="UP001201980">
    <property type="component" value="Unassembled WGS sequence"/>
</dbReference>
<feature type="compositionally biased region" description="Acidic residues" evidence="1">
    <location>
        <begin position="620"/>
        <end position="629"/>
    </location>
</feature>
<feature type="compositionally biased region" description="Polar residues" evidence="1">
    <location>
        <begin position="704"/>
        <end position="713"/>
    </location>
</feature>
<protein>
    <submittedName>
        <fullName evidence="2">Uncharacterized protein</fullName>
    </submittedName>
</protein>
<feature type="region of interest" description="Disordered" evidence="1">
    <location>
        <begin position="59"/>
        <end position="111"/>
    </location>
</feature>
<proteinExistence type="predicted"/>
<evidence type="ECO:0000256" key="1">
    <source>
        <dbReference type="SAM" id="MobiDB-lite"/>
    </source>
</evidence>
<feature type="compositionally biased region" description="Polar residues" evidence="1">
    <location>
        <begin position="132"/>
        <end position="141"/>
    </location>
</feature>
<feature type="region of interest" description="Disordered" evidence="1">
    <location>
        <begin position="515"/>
        <end position="571"/>
    </location>
</feature>
<sequence length="728" mass="78725">MVSSEPVTPDTELVLDAFPLPPEHNSSCINTPIAAGPPPLPPKAIELYQDKALPPLPPKFTKPIWGKRSTSLTPTPVLLKSASRPTTPVQRGSLSAPSLPSQRPRTASDDTRISAIENEIVTMSWIKPTKSVGESTTSSDVPPSLTDASRETSLDSRPENFQQALPTIDEPLSPKTKVRHIPEPIRTGIPSMAPSRISPQAQRSSKKIQALTGSDSVFINSPGLLSPTGHNLASKVRRFGIDLDDSGKISPGSSRHGSFSVPGSVSEPDDDESYIREALDTRPNHEAWMGPSPTLPPLEVDGSLGFVTERFQIQEVRRPTALKFTEGQSVRDLYHVSALEISEEEPKEDGTKATALEVGKPKKKAAPKSPAQYSFFPRKESFSARRRNSAAQGNKKLPPNPLTPKPKFATGKHPLRTPFPTGNLPLRAGPTTTGLTSGDFSTAELSTGGFTTPGLPMGATNHPTLLIGDDFSDIHPVDEVYRSQPTSAFDLDEDHKPRSFLSEKRIFALSHVFKRHPGSTSKEEKRRSKDSFASVGSHGFFKHSPKSTNTTPPKAFITTTIGTRDRASSFTSNESAGWFSSHFGAGAGSTTNTTPTSASAAKFSNPFSRSSTPVPGERCDDTEADDDTTPNEKRRMSIHAPPLHLQRSSGARISDHSGSTSPNPGSTGVWKSSSRRDRSAERRRNSMKNKIRIIPEGEVVETGVPNSMKSSPTSEKKSSNRISAHAWF</sequence>
<feature type="compositionally biased region" description="Low complexity" evidence="1">
    <location>
        <begin position="657"/>
        <end position="668"/>
    </location>
</feature>
<feature type="compositionally biased region" description="Basic and acidic residues" evidence="1">
    <location>
        <begin position="521"/>
        <end position="530"/>
    </location>
</feature>
<comment type="caution">
    <text evidence="2">The sequence shown here is derived from an EMBL/GenBank/DDBJ whole genome shotgun (WGS) entry which is preliminary data.</text>
</comment>
<organism evidence="2 3">
    <name type="scientific">Zalerion maritima</name>
    <dbReference type="NCBI Taxonomy" id="339359"/>
    <lineage>
        <taxon>Eukaryota</taxon>
        <taxon>Fungi</taxon>
        <taxon>Dikarya</taxon>
        <taxon>Ascomycota</taxon>
        <taxon>Pezizomycotina</taxon>
        <taxon>Sordariomycetes</taxon>
        <taxon>Lulworthiomycetidae</taxon>
        <taxon>Lulworthiales</taxon>
        <taxon>Lulworthiaceae</taxon>
        <taxon>Zalerion</taxon>
    </lineage>
</organism>
<feature type="region of interest" description="Disordered" evidence="1">
    <location>
        <begin position="130"/>
        <end position="157"/>
    </location>
</feature>
<reference evidence="2" key="1">
    <citation type="submission" date="2022-07" db="EMBL/GenBank/DDBJ databases">
        <title>Draft genome sequence of Zalerion maritima ATCC 34329, a (micro)plastics degrading marine fungus.</title>
        <authorList>
            <person name="Paco A."/>
            <person name="Goncalves M.F.M."/>
            <person name="Rocha-Santos T.A.P."/>
            <person name="Alves A."/>
        </authorList>
    </citation>
    <scope>NUCLEOTIDE SEQUENCE</scope>
    <source>
        <strain evidence="2">ATCC 34329</strain>
    </source>
</reference>
<evidence type="ECO:0000313" key="2">
    <source>
        <dbReference type="EMBL" id="KAJ2899404.1"/>
    </source>
</evidence>
<feature type="compositionally biased region" description="Polar residues" evidence="1">
    <location>
        <begin position="83"/>
        <end position="105"/>
    </location>
</feature>
<dbReference type="EMBL" id="JAKWBI020000198">
    <property type="protein sequence ID" value="KAJ2899404.1"/>
    <property type="molecule type" value="Genomic_DNA"/>
</dbReference>
<feature type="compositionally biased region" description="Polar residues" evidence="1">
    <location>
        <begin position="546"/>
        <end position="571"/>
    </location>
</feature>
<feature type="region of interest" description="Disordered" evidence="1">
    <location>
        <begin position="342"/>
        <end position="428"/>
    </location>
</feature>
<name>A0AAD5WSK8_9PEZI</name>
<dbReference type="AlphaFoldDB" id="A0AAD5WSK8"/>
<accession>A0AAD5WSK8</accession>
<evidence type="ECO:0000313" key="3">
    <source>
        <dbReference type="Proteomes" id="UP001201980"/>
    </source>
</evidence>
<feature type="compositionally biased region" description="Basic and acidic residues" evidence="1">
    <location>
        <begin position="674"/>
        <end position="684"/>
    </location>
</feature>
<feature type="region of interest" description="Disordered" evidence="1">
    <location>
        <begin position="245"/>
        <end position="270"/>
    </location>
</feature>
<feature type="compositionally biased region" description="Polar residues" evidence="1">
    <location>
        <begin position="251"/>
        <end position="263"/>
    </location>
</feature>
<feature type="region of interest" description="Disordered" evidence="1">
    <location>
        <begin position="587"/>
        <end position="728"/>
    </location>
</feature>
<feature type="compositionally biased region" description="Low complexity" evidence="1">
    <location>
        <begin position="588"/>
        <end position="601"/>
    </location>
</feature>